<dbReference type="EMBL" id="CAJFCJ010000011">
    <property type="protein sequence ID" value="CAD5119848.1"/>
    <property type="molecule type" value="Genomic_DNA"/>
</dbReference>
<organism evidence="2 3">
    <name type="scientific">Dimorphilus gyrociliatus</name>
    <dbReference type="NCBI Taxonomy" id="2664684"/>
    <lineage>
        <taxon>Eukaryota</taxon>
        <taxon>Metazoa</taxon>
        <taxon>Spiralia</taxon>
        <taxon>Lophotrochozoa</taxon>
        <taxon>Annelida</taxon>
        <taxon>Polychaeta</taxon>
        <taxon>Polychaeta incertae sedis</taxon>
        <taxon>Dinophilidae</taxon>
        <taxon>Dimorphilus</taxon>
    </lineage>
</organism>
<protein>
    <submittedName>
        <fullName evidence="2">DgyrCDS8431</fullName>
    </submittedName>
</protein>
<keyword evidence="3" id="KW-1185">Reference proteome</keyword>
<dbReference type="AlphaFoldDB" id="A0A7I8VVP0"/>
<feature type="region of interest" description="Disordered" evidence="1">
    <location>
        <begin position="46"/>
        <end position="85"/>
    </location>
</feature>
<sequence>MVKSSSGIQYAEGGEKNGSWRGEKHFKQVTIIDRTMENCERHNCSRKPAQSLSFHESWDRTLPNSSKSKDSAENSSTIQNEQKETINQVEESIENPFKSDGELSKIADYIMEHSTICRTSVNIADPDESRVSEIPATSVEEPALQAAQHLVQQSAPKASPQQVEVKLLKIESNDGPQSAERLPPKGKCCSLQ</sequence>
<evidence type="ECO:0000313" key="2">
    <source>
        <dbReference type="EMBL" id="CAD5119848.1"/>
    </source>
</evidence>
<gene>
    <name evidence="2" type="ORF">DGYR_LOCUS8032</name>
</gene>
<reference evidence="2 3" key="1">
    <citation type="submission" date="2020-08" db="EMBL/GenBank/DDBJ databases">
        <authorList>
            <person name="Hejnol A."/>
        </authorList>
    </citation>
    <scope>NUCLEOTIDE SEQUENCE [LARGE SCALE GENOMIC DNA]</scope>
</reference>
<evidence type="ECO:0000256" key="1">
    <source>
        <dbReference type="SAM" id="MobiDB-lite"/>
    </source>
</evidence>
<dbReference type="Proteomes" id="UP000549394">
    <property type="component" value="Unassembled WGS sequence"/>
</dbReference>
<comment type="caution">
    <text evidence="2">The sequence shown here is derived from an EMBL/GenBank/DDBJ whole genome shotgun (WGS) entry which is preliminary data.</text>
</comment>
<evidence type="ECO:0000313" key="3">
    <source>
        <dbReference type="Proteomes" id="UP000549394"/>
    </source>
</evidence>
<proteinExistence type="predicted"/>
<accession>A0A7I8VVP0</accession>
<dbReference type="OrthoDB" id="6618101at2759"/>
<feature type="region of interest" description="Disordered" evidence="1">
    <location>
        <begin position="171"/>
        <end position="192"/>
    </location>
</feature>
<name>A0A7I8VVP0_9ANNE</name>
<feature type="region of interest" description="Disordered" evidence="1">
    <location>
        <begin position="1"/>
        <end position="22"/>
    </location>
</feature>